<sequence>MAFFRTVGFADTTPAITGEGIYLRMPQLGDFPAWAALREQSREFLTPWEPIWPPDDLTRGSFRRRLRRYQDDQRNDLAYAFLVFRAGDSALVGGLTLANIRRGVAQAGSLGYWIGAPFAHRGHMSAAVRALLTYSFGALRLHRVEAACIPTNKPSIGLLEKCGFTREGYARRYLCINGVWHDHLLYARVSDDP</sequence>
<proteinExistence type="inferred from homology"/>
<dbReference type="InterPro" id="IPR000182">
    <property type="entry name" value="GNAT_dom"/>
</dbReference>
<comment type="similarity">
    <text evidence="3">Belongs to the acetyltransferase family. RimJ subfamily.</text>
</comment>
<evidence type="ECO:0000256" key="2">
    <source>
        <dbReference type="ARBA" id="ARBA00023315"/>
    </source>
</evidence>
<feature type="domain" description="N-acetyltransferase" evidence="4">
    <location>
        <begin position="21"/>
        <end position="186"/>
    </location>
</feature>
<dbReference type="AlphaFoldDB" id="A0A371B886"/>
<dbReference type="PANTHER" id="PTHR43792:SF8">
    <property type="entry name" value="[RIBOSOMAL PROTEIN US5]-ALANINE N-ACETYLTRANSFERASE"/>
    <property type="match status" value="1"/>
</dbReference>
<dbReference type="PROSITE" id="PS51186">
    <property type="entry name" value="GNAT"/>
    <property type="match status" value="1"/>
</dbReference>
<name>A0A371B886_9BRAD</name>
<evidence type="ECO:0000256" key="3">
    <source>
        <dbReference type="ARBA" id="ARBA00038502"/>
    </source>
</evidence>
<evidence type="ECO:0000256" key="1">
    <source>
        <dbReference type="ARBA" id="ARBA00022679"/>
    </source>
</evidence>
<dbReference type="Proteomes" id="UP000263993">
    <property type="component" value="Unassembled WGS sequence"/>
</dbReference>
<protein>
    <submittedName>
        <fullName evidence="5">N-acetyltransferase</fullName>
    </submittedName>
</protein>
<keyword evidence="1 5" id="KW-0808">Transferase</keyword>
<dbReference type="PANTHER" id="PTHR43792">
    <property type="entry name" value="GNAT FAMILY, PUTATIVE (AFU_ORTHOLOGUE AFUA_3G00765)-RELATED-RELATED"/>
    <property type="match status" value="1"/>
</dbReference>
<keyword evidence="2" id="KW-0012">Acyltransferase</keyword>
<evidence type="ECO:0000313" key="5">
    <source>
        <dbReference type="EMBL" id="RDV03643.1"/>
    </source>
</evidence>
<gene>
    <name evidence="5" type="ORF">DXH78_02995</name>
</gene>
<dbReference type="SUPFAM" id="SSF55729">
    <property type="entry name" value="Acyl-CoA N-acyltransferases (Nat)"/>
    <property type="match status" value="1"/>
</dbReference>
<reference evidence="6" key="1">
    <citation type="submission" date="2018-08" db="EMBL/GenBank/DDBJ databases">
        <authorList>
            <person name="Kim S.-J."/>
            <person name="Jung G.-Y."/>
        </authorList>
    </citation>
    <scope>NUCLEOTIDE SEQUENCE [LARGE SCALE GENOMIC DNA]</scope>
    <source>
        <strain evidence="6">GY_H</strain>
    </source>
</reference>
<dbReference type="RefSeq" id="WP_115515667.1">
    <property type="nucleotide sequence ID" value="NZ_QRGO01000001.1"/>
</dbReference>
<evidence type="ECO:0000313" key="6">
    <source>
        <dbReference type="Proteomes" id="UP000263993"/>
    </source>
</evidence>
<dbReference type="GO" id="GO:0008999">
    <property type="term" value="F:protein-N-terminal-alanine acetyltransferase activity"/>
    <property type="evidence" value="ECO:0007669"/>
    <property type="project" value="TreeGrafter"/>
</dbReference>
<dbReference type="InterPro" id="IPR051531">
    <property type="entry name" value="N-acetyltransferase"/>
</dbReference>
<keyword evidence="6" id="KW-1185">Reference proteome</keyword>
<dbReference type="InterPro" id="IPR016181">
    <property type="entry name" value="Acyl_CoA_acyltransferase"/>
</dbReference>
<dbReference type="Pfam" id="PF13302">
    <property type="entry name" value="Acetyltransf_3"/>
    <property type="match status" value="1"/>
</dbReference>
<dbReference type="Gene3D" id="3.40.630.30">
    <property type="match status" value="1"/>
</dbReference>
<dbReference type="OrthoDB" id="9801669at2"/>
<evidence type="ECO:0000259" key="4">
    <source>
        <dbReference type="PROSITE" id="PS51186"/>
    </source>
</evidence>
<dbReference type="EMBL" id="QRGO01000001">
    <property type="protein sequence ID" value="RDV03643.1"/>
    <property type="molecule type" value="Genomic_DNA"/>
</dbReference>
<organism evidence="5 6">
    <name type="scientific">Undibacter mobilis</name>
    <dbReference type="NCBI Taxonomy" id="2292256"/>
    <lineage>
        <taxon>Bacteria</taxon>
        <taxon>Pseudomonadati</taxon>
        <taxon>Pseudomonadota</taxon>
        <taxon>Alphaproteobacteria</taxon>
        <taxon>Hyphomicrobiales</taxon>
        <taxon>Nitrobacteraceae</taxon>
        <taxon>Undibacter</taxon>
    </lineage>
</organism>
<accession>A0A371B886</accession>
<comment type="caution">
    <text evidence="5">The sequence shown here is derived from an EMBL/GenBank/DDBJ whole genome shotgun (WGS) entry which is preliminary data.</text>
</comment>
<dbReference type="GO" id="GO:0005737">
    <property type="term" value="C:cytoplasm"/>
    <property type="evidence" value="ECO:0007669"/>
    <property type="project" value="TreeGrafter"/>
</dbReference>